<evidence type="ECO:0000313" key="1">
    <source>
        <dbReference type="EMBL" id="MBP0048600.1"/>
    </source>
</evidence>
<name>A0ABS3ZB77_9GAMM</name>
<dbReference type="RefSeq" id="WP_209287217.1">
    <property type="nucleotide sequence ID" value="NZ_JACVEW010000009.1"/>
</dbReference>
<evidence type="ECO:0008006" key="3">
    <source>
        <dbReference type="Google" id="ProtNLM"/>
    </source>
</evidence>
<dbReference type="EMBL" id="JACVEW010000009">
    <property type="protein sequence ID" value="MBP0048600.1"/>
    <property type="molecule type" value="Genomic_DNA"/>
</dbReference>
<organism evidence="1 2">
    <name type="scientific">Marinobacterium alkalitolerans</name>
    <dbReference type="NCBI Taxonomy" id="1542925"/>
    <lineage>
        <taxon>Bacteria</taxon>
        <taxon>Pseudomonadati</taxon>
        <taxon>Pseudomonadota</taxon>
        <taxon>Gammaproteobacteria</taxon>
        <taxon>Oceanospirillales</taxon>
        <taxon>Oceanospirillaceae</taxon>
        <taxon>Marinobacterium</taxon>
    </lineage>
</organism>
<accession>A0ABS3ZB77</accession>
<dbReference type="PANTHER" id="PTHR37827">
    <property type="entry name" value="TUDOR DOMAIN-CONTAINING PROTEIN"/>
    <property type="match status" value="1"/>
</dbReference>
<evidence type="ECO:0000313" key="2">
    <source>
        <dbReference type="Proteomes" id="UP000810171"/>
    </source>
</evidence>
<protein>
    <recommendedName>
        <fullName evidence="3">HNH domain-containing protein</fullName>
    </recommendedName>
</protein>
<proteinExistence type="predicted"/>
<keyword evidence="2" id="KW-1185">Reference proteome</keyword>
<comment type="caution">
    <text evidence="1">The sequence shown here is derived from an EMBL/GenBank/DDBJ whole genome shotgun (WGS) entry which is preliminary data.</text>
</comment>
<sequence>MRQRAPFEHCELCGRQVPLTFHHLIPRKMHRRPRFQKHFTREQLNAGIWVCQACHRGIHKLYDEMTLARDFNTLAKLQDDPAVQRHVAWVGKQRRRKG</sequence>
<gene>
    <name evidence="1" type="ORF">H9C73_07610</name>
</gene>
<dbReference type="PANTHER" id="PTHR37827:SF1">
    <property type="entry name" value="HNH DOMAIN-CONTAINING PROTEIN"/>
    <property type="match status" value="1"/>
</dbReference>
<dbReference type="Proteomes" id="UP000810171">
    <property type="component" value="Unassembled WGS sequence"/>
</dbReference>
<reference evidence="1 2" key="1">
    <citation type="submission" date="2020-09" db="EMBL/GenBank/DDBJ databases">
        <authorList>
            <person name="Tanuku N.R.S."/>
        </authorList>
    </citation>
    <scope>NUCLEOTIDE SEQUENCE [LARGE SCALE GENOMIC DNA]</scope>
    <source>
        <strain evidence="1 2">AK62</strain>
    </source>
</reference>